<reference evidence="1 2" key="1">
    <citation type="submission" date="2019-09" db="EMBL/GenBank/DDBJ databases">
        <title>In-depth cultivation of the pig gut microbiome towards novel bacterial diversity and tailored functional studies.</title>
        <authorList>
            <person name="Wylensek D."/>
            <person name="Hitch T.C.A."/>
            <person name="Clavel T."/>
        </authorList>
    </citation>
    <scope>NUCLEOTIDE SEQUENCE [LARGE SCALE GENOMIC DNA]</scope>
    <source>
        <strain evidence="1 2">PG-178-WT-4</strain>
    </source>
</reference>
<name>A0A6L5XKQ3_9BACT</name>
<dbReference type="Proteomes" id="UP000477488">
    <property type="component" value="Unassembled WGS sequence"/>
</dbReference>
<evidence type="ECO:0000313" key="2">
    <source>
        <dbReference type="Proteomes" id="UP000477488"/>
    </source>
</evidence>
<dbReference type="AlphaFoldDB" id="A0A6L5XKQ3"/>
<dbReference type="RefSeq" id="WP_154510533.1">
    <property type="nucleotide sequence ID" value="NZ_VUMH01000005.1"/>
</dbReference>
<protein>
    <submittedName>
        <fullName evidence="1">Uncharacterized protein</fullName>
    </submittedName>
</protein>
<evidence type="ECO:0000313" key="1">
    <source>
        <dbReference type="EMBL" id="MSS27767.1"/>
    </source>
</evidence>
<gene>
    <name evidence="1" type="ORF">FYJ44_06815</name>
</gene>
<sequence>MAYYFDEAYYISAKLAQMASIGTPMTEPELRSAIEAASMTVQEHYEMFGRQEGLNPNPYFNEYEYLQAKTAQLNSVGEPNWYGDGPWTVEQTLQAITDVGMTPAEHYAAYGAFETDAKGNFINPSNAFDANAYYEAKLYQLQHTDPKGGWTLENMLEAFQQAALDPIDHYAAFGADEADAAGIAFVETVPMEQRVGNDPARDAVTGHTVPANYNHATPPPDDTGVLPLKPADVGGLADERHSPAPIFPDKSLPVPGDADYHAAPPNIEDLRDGTVLPPTGDDAGKASGNWLVLDKDGTAAIVVGQDGAIKGLVPIQNDSHGGFVIADGQDKPLGDLAAVPPDDLPGYLSVVPGLNNNVHDTPTPPPPDYSGILAAFDPHDDLQVSGTIKASGESSVTLKDDGTISWAGQKNGAVPPTDLLLEDHTLNASAVTGSGVLKLETSFTSEHAIIGSATAKNEVTVNVGAKVKSINTGTNDDTLNINGTSKTTNATILNGGKGNDTFNVTNENGDVEHYIIDGGEGHDSLNIADVNLIAGNIELSVKGIEEGAVLAKTNV</sequence>
<keyword evidence="2" id="KW-1185">Reference proteome</keyword>
<dbReference type="EMBL" id="VUMH01000005">
    <property type="protein sequence ID" value="MSS27767.1"/>
    <property type="molecule type" value="Genomic_DNA"/>
</dbReference>
<proteinExistence type="predicted"/>
<organism evidence="1 2">
    <name type="scientific">Desulfovibrio porci</name>
    <dbReference type="NCBI Taxonomy" id="2605782"/>
    <lineage>
        <taxon>Bacteria</taxon>
        <taxon>Pseudomonadati</taxon>
        <taxon>Thermodesulfobacteriota</taxon>
        <taxon>Desulfovibrionia</taxon>
        <taxon>Desulfovibrionales</taxon>
        <taxon>Desulfovibrionaceae</taxon>
        <taxon>Desulfovibrio</taxon>
    </lineage>
</organism>
<comment type="caution">
    <text evidence="1">The sequence shown here is derived from an EMBL/GenBank/DDBJ whole genome shotgun (WGS) entry which is preliminary data.</text>
</comment>
<accession>A0A6L5XKQ3</accession>